<dbReference type="EMBL" id="LAZR01062849">
    <property type="protein sequence ID" value="KKK60680.1"/>
    <property type="molecule type" value="Genomic_DNA"/>
</dbReference>
<accession>A0A0F8XI12</accession>
<evidence type="ECO:0000313" key="1">
    <source>
        <dbReference type="EMBL" id="KKK60680.1"/>
    </source>
</evidence>
<comment type="caution">
    <text evidence="1">The sequence shown here is derived from an EMBL/GenBank/DDBJ whole genome shotgun (WGS) entry which is preliminary data.</text>
</comment>
<proteinExistence type="predicted"/>
<protein>
    <submittedName>
        <fullName evidence="1">Uncharacterized protein</fullName>
    </submittedName>
</protein>
<gene>
    <name evidence="1" type="ORF">LCGC14_3021950</name>
</gene>
<reference evidence="1" key="1">
    <citation type="journal article" date="2015" name="Nature">
        <title>Complex archaea that bridge the gap between prokaryotes and eukaryotes.</title>
        <authorList>
            <person name="Spang A."/>
            <person name="Saw J.H."/>
            <person name="Jorgensen S.L."/>
            <person name="Zaremba-Niedzwiedzka K."/>
            <person name="Martijn J."/>
            <person name="Lind A.E."/>
            <person name="van Eijk R."/>
            <person name="Schleper C."/>
            <person name="Guy L."/>
            <person name="Ettema T.J."/>
        </authorList>
    </citation>
    <scope>NUCLEOTIDE SEQUENCE</scope>
</reference>
<organism evidence="1">
    <name type="scientific">marine sediment metagenome</name>
    <dbReference type="NCBI Taxonomy" id="412755"/>
    <lineage>
        <taxon>unclassified sequences</taxon>
        <taxon>metagenomes</taxon>
        <taxon>ecological metagenomes</taxon>
    </lineage>
</organism>
<dbReference type="AlphaFoldDB" id="A0A0F8XI12"/>
<name>A0A0F8XI12_9ZZZZ</name>
<sequence length="90" mass="10449">MTQTFIEGEYGGLFCSDCKQKVCMNCYTVDNVDDLYCMACSTSCCYGHNKVIKNMRLHTDNKCVDDLRGRIDAEMDKQRERSTMPEYTLY</sequence>